<dbReference type="RefSeq" id="WP_087916527.1">
    <property type="nucleotide sequence ID" value="NZ_CP021780.1"/>
</dbReference>
<accession>A0A2Z2KJM8</accession>
<feature type="domain" description="Beta-lactamase-related" evidence="1">
    <location>
        <begin position="20"/>
        <end position="292"/>
    </location>
</feature>
<dbReference type="SUPFAM" id="SSF56601">
    <property type="entry name" value="beta-lactamase/transpeptidase-like"/>
    <property type="match status" value="1"/>
</dbReference>
<protein>
    <submittedName>
        <fullName evidence="2">Serine hydrolase</fullName>
    </submittedName>
</protein>
<dbReference type="OrthoDB" id="9773047at2"/>
<dbReference type="PANTHER" id="PTHR43283">
    <property type="entry name" value="BETA-LACTAMASE-RELATED"/>
    <property type="match status" value="1"/>
</dbReference>
<dbReference type="GO" id="GO:0016787">
    <property type="term" value="F:hydrolase activity"/>
    <property type="evidence" value="ECO:0007669"/>
    <property type="project" value="UniProtKB-KW"/>
</dbReference>
<dbReference type="InterPro" id="IPR012338">
    <property type="entry name" value="Beta-lactam/transpept-like"/>
</dbReference>
<evidence type="ECO:0000313" key="3">
    <source>
        <dbReference type="Proteomes" id="UP000249890"/>
    </source>
</evidence>
<dbReference type="Proteomes" id="UP000249890">
    <property type="component" value="Chromosome"/>
</dbReference>
<dbReference type="Gene3D" id="3.40.710.10">
    <property type="entry name" value="DD-peptidase/beta-lactamase superfamily"/>
    <property type="match status" value="1"/>
</dbReference>
<keyword evidence="3" id="KW-1185">Reference proteome</keyword>
<dbReference type="EMBL" id="CP021780">
    <property type="protein sequence ID" value="ASA22529.1"/>
    <property type="molecule type" value="Genomic_DNA"/>
</dbReference>
<name>A0A2Z2KJM8_9BACL</name>
<dbReference type="Pfam" id="PF00144">
    <property type="entry name" value="Beta-lactamase"/>
    <property type="match status" value="1"/>
</dbReference>
<sequence length="322" mass="35920">MNLSLLAADLPSLQLRSCLINRRGEPLLQYYQKPAAETEIARINSCTKSILSALICIAMDQGLLPPPETAVSRFYPQLAADKDTRKAQLTLSHLLTMSAGFNWTEFGGQNSFPKMTRSPNWVEFVLGQPLAHPPGQVMEYNSGVSQLLSAILMQAVERPVTAFAEQYLFGPLGITAYSWESDPQGIATGGFGMSLRPADLLKFGQLYLQQGKWGDRQLITPERVIRSVQPAIDADPPRRGGYAWHWWTDVFPDPDSSSTESAPILEYYYARGYGEQFVYVLPAQETVVVLTKDQKQKQQPPLDVFRDCVAPALLDRYSSKIN</sequence>
<gene>
    <name evidence="2" type="ORF">B9T62_18125</name>
</gene>
<dbReference type="PANTHER" id="PTHR43283:SF7">
    <property type="entry name" value="BETA-LACTAMASE-RELATED DOMAIN-CONTAINING PROTEIN"/>
    <property type="match status" value="1"/>
</dbReference>
<proteinExistence type="predicted"/>
<reference evidence="2 3" key="1">
    <citation type="submission" date="2017-06" db="EMBL/GenBank/DDBJ databases">
        <title>Complete genome sequence of Paenibacillus donghaensis KCTC 13049T isolated from East Sea sediment, South Korea.</title>
        <authorList>
            <person name="Jung B.K."/>
            <person name="Hong S.-J."/>
            <person name="Shin J.-H."/>
        </authorList>
    </citation>
    <scope>NUCLEOTIDE SEQUENCE [LARGE SCALE GENOMIC DNA]</scope>
    <source>
        <strain evidence="2 3">KCTC 13049</strain>
    </source>
</reference>
<dbReference type="AlphaFoldDB" id="A0A2Z2KJM8"/>
<keyword evidence="2" id="KW-0378">Hydrolase</keyword>
<dbReference type="KEGG" id="pdh:B9T62_18125"/>
<dbReference type="InterPro" id="IPR001466">
    <property type="entry name" value="Beta-lactam-related"/>
</dbReference>
<dbReference type="InterPro" id="IPR050789">
    <property type="entry name" value="Diverse_Enzym_Activities"/>
</dbReference>
<evidence type="ECO:0000313" key="2">
    <source>
        <dbReference type="EMBL" id="ASA22529.1"/>
    </source>
</evidence>
<evidence type="ECO:0000259" key="1">
    <source>
        <dbReference type="Pfam" id="PF00144"/>
    </source>
</evidence>
<organism evidence="2 3">
    <name type="scientific">Paenibacillus donghaensis</name>
    <dbReference type="NCBI Taxonomy" id="414771"/>
    <lineage>
        <taxon>Bacteria</taxon>
        <taxon>Bacillati</taxon>
        <taxon>Bacillota</taxon>
        <taxon>Bacilli</taxon>
        <taxon>Bacillales</taxon>
        <taxon>Paenibacillaceae</taxon>
        <taxon>Paenibacillus</taxon>
    </lineage>
</organism>